<sequence length="332" mass="36723">MMTTIKDVARMAGVASSTVSCVLNDKGNVSEPTRIRVLEAASQLNYVRHGPASELKRNSTQTIGIIVHDMSSPYFSDLVNGIETVVMSHGYDMIVCSSLGGEKSTAHRYIRERRIDGAIVIAQNIQDQLLIEASEAGFPIVVMDRDLDAQHIVKVLMSDTQGGYLATRYLIDKGHRTIAYISGPSQSECNLHRYQGYLKALKEAGIEENPEWKIGGQYMKQDGYNAAKKLLEGELPSAVFFANDEMAIGGLEAFREHDISIPEQLSVIGFDNIPASQYMNPPLTTFRQPKRDAGQLAGHVLFQLLNGEIVETLYTLDIQCVERDSVRLLNLS</sequence>
<dbReference type="CDD" id="cd01392">
    <property type="entry name" value="HTH_LacI"/>
    <property type="match status" value="1"/>
</dbReference>
<name>A0ABD8B0L2_PAEAM</name>
<evidence type="ECO:0000256" key="1">
    <source>
        <dbReference type="ARBA" id="ARBA00023015"/>
    </source>
</evidence>
<dbReference type="PANTHER" id="PTHR30146:SF109">
    <property type="entry name" value="HTH-TYPE TRANSCRIPTIONAL REGULATOR GALS"/>
    <property type="match status" value="1"/>
</dbReference>
<keyword evidence="2 5" id="KW-0238">DNA-binding</keyword>
<dbReference type="GeneID" id="93476682"/>
<evidence type="ECO:0000256" key="2">
    <source>
        <dbReference type="ARBA" id="ARBA00023125"/>
    </source>
</evidence>
<dbReference type="SUPFAM" id="SSF53822">
    <property type="entry name" value="Periplasmic binding protein-like I"/>
    <property type="match status" value="1"/>
</dbReference>
<evidence type="ECO:0000313" key="5">
    <source>
        <dbReference type="EMBL" id="WWP23309.1"/>
    </source>
</evidence>
<dbReference type="InterPro" id="IPR000843">
    <property type="entry name" value="HTH_LacI"/>
</dbReference>
<dbReference type="Gene3D" id="3.40.50.2300">
    <property type="match status" value="2"/>
</dbReference>
<dbReference type="CDD" id="cd06267">
    <property type="entry name" value="PBP1_LacI_sugar_binding-like"/>
    <property type="match status" value="1"/>
</dbReference>
<dbReference type="GO" id="GO:0003677">
    <property type="term" value="F:DNA binding"/>
    <property type="evidence" value="ECO:0007669"/>
    <property type="project" value="UniProtKB-KW"/>
</dbReference>
<gene>
    <name evidence="5" type="ORF">V6668_14415</name>
</gene>
<dbReference type="PROSITE" id="PS50932">
    <property type="entry name" value="HTH_LACI_2"/>
    <property type="match status" value="1"/>
</dbReference>
<reference evidence="5 6" key="1">
    <citation type="submission" date="2024-02" db="EMBL/GenBank/DDBJ databases">
        <title>Complete sequences of two Paenibacillus sp. strains and one Lysinibacillus strain isolated from the environment on STAA medium highlight biotechnological potential.</title>
        <authorList>
            <person name="Attere S.A."/>
            <person name="Piche L.C."/>
            <person name="Intertaglia L."/>
            <person name="Lami R."/>
            <person name="Charette S.J."/>
            <person name="Vincent A.T."/>
        </authorList>
    </citation>
    <scope>NUCLEOTIDE SEQUENCE [LARGE SCALE GENOMIC DNA]</scope>
    <source>
        <strain evidence="5 6">Y5S-7</strain>
    </source>
</reference>
<dbReference type="InterPro" id="IPR010982">
    <property type="entry name" value="Lambda_DNA-bd_dom_sf"/>
</dbReference>
<dbReference type="Pfam" id="PF13377">
    <property type="entry name" value="Peripla_BP_3"/>
    <property type="match status" value="1"/>
</dbReference>
<dbReference type="PROSITE" id="PS51257">
    <property type="entry name" value="PROKAR_LIPOPROTEIN"/>
    <property type="match status" value="1"/>
</dbReference>
<dbReference type="Gene3D" id="1.10.260.40">
    <property type="entry name" value="lambda repressor-like DNA-binding domains"/>
    <property type="match status" value="1"/>
</dbReference>
<feature type="domain" description="HTH lacI-type" evidence="4">
    <location>
        <begin position="3"/>
        <end position="57"/>
    </location>
</feature>
<evidence type="ECO:0000313" key="6">
    <source>
        <dbReference type="Proteomes" id="UP001364764"/>
    </source>
</evidence>
<evidence type="ECO:0000256" key="3">
    <source>
        <dbReference type="ARBA" id="ARBA00023163"/>
    </source>
</evidence>
<dbReference type="InterPro" id="IPR028082">
    <property type="entry name" value="Peripla_BP_I"/>
</dbReference>
<dbReference type="EMBL" id="CP145892">
    <property type="protein sequence ID" value="WWP23309.1"/>
    <property type="molecule type" value="Genomic_DNA"/>
</dbReference>
<dbReference type="PRINTS" id="PR00036">
    <property type="entry name" value="HTHLACI"/>
</dbReference>
<accession>A0ABD8B0L2</accession>
<dbReference type="AlphaFoldDB" id="A0ABD8B0L2"/>
<dbReference type="SMART" id="SM00354">
    <property type="entry name" value="HTH_LACI"/>
    <property type="match status" value="1"/>
</dbReference>
<dbReference type="GO" id="GO:0006355">
    <property type="term" value="P:regulation of DNA-templated transcription"/>
    <property type="evidence" value="ECO:0007669"/>
    <property type="project" value="UniProtKB-ARBA"/>
</dbReference>
<proteinExistence type="predicted"/>
<dbReference type="Pfam" id="PF00356">
    <property type="entry name" value="LacI"/>
    <property type="match status" value="1"/>
</dbReference>
<dbReference type="SUPFAM" id="SSF47413">
    <property type="entry name" value="lambda repressor-like DNA-binding domains"/>
    <property type="match status" value="1"/>
</dbReference>
<keyword evidence="1" id="KW-0805">Transcription regulation</keyword>
<organism evidence="5 6">
    <name type="scientific">Paenibacillus amylolyticus</name>
    <dbReference type="NCBI Taxonomy" id="1451"/>
    <lineage>
        <taxon>Bacteria</taxon>
        <taxon>Bacillati</taxon>
        <taxon>Bacillota</taxon>
        <taxon>Bacilli</taxon>
        <taxon>Bacillales</taxon>
        <taxon>Paenibacillaceae</taxon>
        <taxon>Paenibacillus</taxon>
    </lineage>
</organism>
<protein>
    <submittedName>
        <fullName evidence="5">LacI family DNA-binding transcriptional regulator</fullName>
    </submittedName>
</protein>
<dbReference type="InterPro" id="IPR046335">
    <property type="entry name" value="LacI/GalR-like_sensor"/>
</dbReference>
<dbReference type="PANTHER" id="PTHR30146">
    <property type="entry name" value="LACI-RELATED TRANSCRIPTIONAL REPRESSOR"/>
    <property type="match status" value="1"/>
</dbReference>
<dbReference type="Proteomes" id="UP001364764">
    <property type="component" value="Chromosome"/>
</dbReference>
<evidence type="ECO:0000259" key="4">
    <source>
        <dbReference type="PROSITE" id="PS50932"/>
    </source>
</evidence>
<dbReference type="RefSeq" id="WP_338708764.1">
    <property type="nucleotide sequence ID" value="NZ_CP145892.1"/>
</dbReference>
<keyword evidence="3" id="KW-0804">Transcription</keyword>